<name>A0A194VCU1_CYTMA</name>
<protein>
    <submittedName>
        <fullName evidence="2">Uncharacterized protein</fullName>
    </submittedName>
</protein>
<dbReference type="AlphaFoldDB" id="A0A194VCU1"/>
<accession>A0A194VCU1</accession>
<organism evidence="2 3">
    <name type="scientific">Cytospora mali</name>
    <name type="common">Apple Valsa canker fungus</name>
    <name type="synonym">Valsa mali</name>
    <dbReference type="NCBI Taxonomy" id="578113"/>
    <lineage>
        <taxon>Eukaryota</taxon>
        <taxon>Fungi</taxon>
        <taxon>Dikarya</taxon>
        <taxon>Ascomycota</taxon>
        <taxon>Pezizomycotina</taxon>
        <taxon>Sordariomycetes</taxon>
        <taxon>Sordariomycetidae</taxon>
        <taxon>Diaporthales</taxon>
        <taxon>Cytosporaceae</taxon>
        <taxon>Cytospora</taxon>
    </lineage>
</organism>
<evidence type="ECO:0000256" key="1">
    <source>
        <dbReference type="SAM" id="MobiDB-lite"/>
    </source>
</evidence>
<dbReference type="Proteomes" id="UP000078576">
    <property type="component" value="Unassembled WGS sequence"/>
</dbReference>
<reference evidence="3" key="1">
    <citation type="submission" date="2014-12" db="EMBL/GenBank/DDBJ databases">
        <title>Genome Sequence of Valsa Canker Pathogens Uncovers a Specific Adaption of Colonization on Woody Bark.</title>
        <authorList>
            <person name="Yin Z."/>
            <person name="Liu H."/>
            <person name="Gao X."/>
            <person name="Li Z."/>
            <person name="Song N."/>
            <person name="Ke X."/>
            <person name="Dai Q."/>
            <person name="Wu Y."/>
            <person name="Sun Y."/>
            <person name="Xu J.-R."/>
            <person name="Kang Z.K."/>
            <person name="Wang L."/>
            <person name="Huang L."/>
        </authorList>
    </citation>
    <scope>NUCLEOTIDE SEQUENCE [LARGE SCALE GENOMIC DNA]</scope>
    <source>
        <strain evidence="3">SXYL134</strain>
    </source>
</reference>
<gene>
    <name evidence="2" type="ORF">VP1G_08865</name>
</gene>
<dbReference type="EMBL" id="KN714785">
    <property type="protein sequence ID" value="KUI61728.1"/>
    <property type="molecule type" value="Genomic_DNA"/>
</dbReference>
<evidence type="ECO:0000313" key="3">
    <source>
        <dbReference type="Proteomes" id="UP000078576"/>
    </source>
</evidence>
<feature type="compositionally biased region" description="Polar residues" evidence="1">
    <location>
        <begin position="16"/>
        <end position="31"/>
    </location>
</feature>
<evidence type="ECO:0000313" key="2">
    <source>
        <dbReference type="EMBL" id="KUI61728.1"/>
    </source>
</evidence>
<keyword evidence="3" id="KW-1185">Reference proteome</keyword>
<proteinExistence type="predicted"/>
<sequence length="148" mass="16111">MARDNGSRGSYRHAHAQQQQPSTPEKANQSFSDEDVTPKAMATLKDLEHIDDPATCHLADQASDLLNARFPALSVPGSMPRRQSDFFRSFGRPLPTYDWKDVAIASLVYGSAAFGFSVIMCDGVKAIGGLIEGVGNYLLYEMMLLLGA</sequence>
<feature type="region of interest" description="Disordered" evidence="1">
    <location>
        <begin position="1"/>
        <end position="35"/>
    </location>
</feature>
<dbReference type="OrthoDB" id="5236035at2759"/>